<keyword evidence="2" id="KW-0808">Transferase</keyword>
<dbReference type="SUPFAM" id="SSF53756">
    <property type="entry name" value="UDP-Glycosyltransferase/glycogen phosphorylase"/>
    <property type="match status" value="1"/>
</dbReference>
<dbReference type="PANTHER" id="PTHR45947">
    <property type="entry name" value="SULFOQUINOVOSYL TRANSFERASE SQD2"/>
    <property type="match status" value="1"/>
</dbReference>
<evidence type="ECO:0000313" key="2">
    <source>
        <dbReference type="EMBL" id="WNM58125.1"/>
    </source>
</evidence>
<feature type="domain" description="Glycosyl transferase family 1" evidence="1">
    <location>
        <begin position="227"/>
        <end position="386"/>
    </location>
</feature>
<dbReference type="InterPro" id="IPR001296">
    <property type="entry name" value="Glyco_trans_1"/>
</dbReference>
<evidence type="ECO:0000259" key="1">
    <source>
        <dbReference type="Pfam" id="PF00534"/>
    </source>
</evidence>
<sequence>MAIRMAYIIPSCSCLSTFTVNEMAEIQGKGHKLVLAPLYKSAGSIVHHGKVGTLKPEAVLPAPLIDMEVAFIAFLMFIRRPLRALVTLVGLHWAAGLNPYAHLSIFVITPKALATAWRLRSMKIDRIHAPFATHTATCAGIAGSVSGIPFSFTAHAYDLYCTTLKLRNDTLSWKIRHASDVFGVSDYGIRKLRQIVPKCTHIHLVRVGIFLNLFTPEPFPSKCKILQLLFIGNYFEKKGVDTLIDACKLLREKNFSFHLRIFGGGPLKEVLIEQIRQLDLKENISLSGPISQAEVARQLKECHFFVMPCRKDQTGDMDGIPTVFMEAMAVGRPVISCAISGIPEIVHNEETGLLVPSDDPSALALAIIRLGMDDTLRTRLGQQGRKLVAKQHNIKTNVSLMLDYMERPSWAKKLG</sequence>
<keyword evidence="3" id="KW-1185">Reference proteome</keyword>
<gene>
    <name evidence="2" type="ORF">PP769_19480</name>
</gene>
<dbReference type="AlphaFoldDB" id="A0AA96JSJ4"/>
<evidence type="ECO:0000313" key="3">
    <source>
        <dbReference type="Proteomes" id="UP001302719"/>
    </source>
</evidence>
<accession>A0AA96JSJ4</accession>
<protein>
    <submittedName>
        <fullName evidence="2">Glycosyltransferase</fullName>
        <ecNumber evidence="2">2.4.-.-</ecNumber>
    </submittedName>
</protein>
<dbReference type="KEGG" id="nall:PP769_19480"/>
<dbReference type="Pfam" id="PF00534">
    <property type="entry name" value="Glycos_transf_1"/>
    <property type="match status" value="1"/>
</dbReference>
<dbReference type="PANTHER" id="PTHR45947:SF14">
    <property type="entry name" value="SLL1723 PROTEIN"/>
    <property type="match status" value="1"/>
</dbReference>
<reference evidence="2 3" key="1">
    <citation type="submission" date="2023-01" db="EMBL/GenBank/DDBJ databases">
        <title>Cultivation and genomic characterization of new, ubiquitous marine nitrite-oxidizing bacteria from the Nitrospirales.</title>
        <authorList>
            <person name="Mueller A.J."/>
            <person name="Daebeler A."/>
            <person name="Herbold C.W."/>
            <person name="Kirkegaard R.H."/>
            <person name="Daims H."/>
        </authorList>
    </citation>
    <scope>NUCLEOTIDE SEQUENCE [LARGE SCALE GENOMIC DNA]</scope>
    <source>
        <strain evidence="2 3">VA</strain>
    </source>
</reference>
<dbReference type="GO" id="GO:0016757">
    <property type="term" value="F:glycosyltransferase activity"/>
    <property type="evidence" value="ECO:0007669"/>
    <property type="project" value="UniProtKB-KW"/>
</dbReference>
<organism evidence="2 3">
    <name type="scientific">Candidatus Nitrospira allomarina</name>
    <dbReference type="NCBI Taxonomy" id="3020900"/>
    <lineage>
        <taxon>Bacteria</taxon>
        <taxon>Pseudomonadati</taxon>
        <taxon>Nitrospirota</taxon>
        <taxon>Nitrospiria</taxon>
        <taxon>Nitrospirales</taxon>
        <taxon>Nitrospiraceae</taxon>
        <taxon>Nitrospira</taxon>
    </lineage>
</organism>
<dbReference type="Gene3D" id="3.40.50.2000">
    <property type="entry name" value="Glycogen Phosphorylase B"/>
    <property type="match status" value="2"/>
</dbReference>
<dbReference type="EMBL" id="CP116967">
    <property type="protein sequence ID" value="WNM58125.1"/>
    <property type="molecule type" value="Genomic_DNA"/>
</dbReference>
<proteinExistence type="predicted"/>
<name>A0AA96JSJ4_9BACT</name>
<dbReference type="Proteomes" id="UP001302719">
    <property type="component" value="Chromosome"/>
</dbReference>
<dbReference type="RefSeq" id="WP_312643492.1">
    <property type="nucleotide sequence ID" value="NZ_CP116967.1"/>
</dbReference>
<keyword evidence="2" id="KW-0328">Glycosyltransferase</keyword>
<dbReference type="EC" id="2.4.-.-" evidence="2"/>
<dbReference type="InterPro" id="IPR050194">
    <property type="entry name" value="Glycosyltransferase_grp1"/>
</dbReference>